<dbReference type="RefSeq" id="WP_167203553.1">
    <property type="nucleotide sequence ID" value="NZ_JAASRO010000001.1"/>
</dbReference>
<dbReference type="EMBL" id="JAASRO010000001">
    <property type="protein sequence ID" value="NIK54793.1"/>
    <property type="molecule type" value="Genomic_DNA"/>
</dbReference>
<dbReference type="Proteomes" id="UP000555407">
    <property type="component" value="Unassembled WGS sequence"/>
</dbReference>
<reference evidence="1 2" key="1">
    <citation type="submission" date="2020-03" db="EMBL/GenBank/DDBJ databases">
        <title>Sequencing the genomes of 1000 actinobacteria strains.</title>
        <authorList>
            <person name="Klenk H.-P."/>
        </authorList>
    </citation>
    <scope>NUCLEOTIDE SEQUENCE [LARGE SCALE GENOMIC DNA]</scope>
    <source>
        <strain evidence="1 2">DSM 45490</strain>
    </source>
</reference>
<dbReference type="InterPro" id="IPR046214">
    <property type="entry name" value="DUF6247"/>
</dbReference>
<proteinExistence type="predicted"/>
<evidence type="ECO:0000313" key="1">
    <source>
        <dbReference type="EMBL" id="NIK54793.1"/>
    </source>
</evidence>
<dbReference type="AlphaFoldDB" id="A0A7X5V542"/>
<keyword evidence="2" id="KW-1185">Reference proteome</keyword>
<gene>
    <name evidence="1" type="ORF">BJY22_000510</name>
</gene>
<sequence length="96" mass="11201">MTRQPMRRAPQDPGEILRLLPATWREQFLSEYHSALDAAHDVWRFGELRDVLHLWRLRSVAYSEPGFEAALRAARDDRTDEFVPAAQAIPGWSDRR</sequence>
<evidence type="ECO:0000313" key="2">
    <source>
        <dbReference type="Proteomes" id="UP000555407"/>
    </source>
</evidence>
<name>A0A7X5V542_9ACTN</name>
<protein>
    <submittedName>
        <fullName evidence="1">Uncharacterized protein</fullName>
    </submittedName>
</protein>
<dbReference type="Pfam" id="PF19760">
    <property type="entry name" value="DUF6247"/>
    <property type="match status" value="1"/>
</dbReference>
<accession>A0A7X5V542</accession>
<comment type="caution">
    <text evidence="1">The sequence shown here is derived from an EMBL/GenBank/DDBJ whole genome shotgun (WGS) entry which is preliminary data.</text>
</comment>
<organism evidence="1 2">
    <name type="scientific">Kribbella shirazensis</name>
    <dbReference type="NCBI Taxonomy" id="1105143"/>
    <lineage>
        <taxon>Bacteria</taxon>
        <taxon>Bacillati</taxon>
        <taxon>Actinomycetota</taxon>
        <taxon>Actinomycetes</taxon>
        <taxon>Propionibacteriales</taxon>
        <taxon>Kribbellaceae</taxon>
        <taxon>Kribbella</taxon>
    </lineage>
</organism>